<gene>
    <name evidence="1" type="ORF">SAMN05660359_03111</name>
</gene>
<proteinExistence type="predicted"/>
<protein>
    <submittedName>
        <fullName evidence="1">Uncharacterized protein</fullName>
    </submittedName>
</protein>
<dbReference type="EMBL" id="FOWE01000007">
    <property type="protein sequence ID" value="SFO39109.1"/>
    <property type="molecule type" value="Genomic_DNA"/>
</dbReference>
<evidence type="ECO:0000313" key="2">
    <source>
        <dbReference type="Proteomes" id="UP000183642"/>
    </source>
</evidence>
<reference evidence="2" key="1">
    <citation type="submission" date="2016-10" db="EMBL/GenBank/DDBJ databases">
        <authorList>
            <person name="Varghese N."/>
            <person name="Submissions S."/>
        </authorList>
    </citation>
    <scope>NUCLEOTIDE SEQUENCE [LARGE SCALE GENOMIC DNA]</scope>
    <source>
        <strain evidence="2">DSM 43161</strain>
    </source>
</reference>
<organism evidence="1 2">
    <name type="scientific">Geodermatophilus obscurus</name>
    <dbReference type="NCBI Taxonomy" id="1861"/>
    <lineage>
        <taxon>Bacteria</taxon>
        <taxon>Bacillati</taxon>
        <taxon>Actinomycetota</taxon>
        <taxon>Actinomycetes</taxon>
        <taxon>Geodermatophilales</taxon>
        <taxon>Geodermatophilaceae</taxon>
        <taxon>Geodermatophilus</taxon>
    </lineage>
</organism>
<dbReference type="Proteomes" id="UP000183642">
    <property type="component" value="Unassembled WGS sequence"/>
</dbReference>
<dbReference type="AlphaFoldDB" id="A0A1I5GT47"/>
<evidence type="ECO:0000313" key="1">
    <source>
        <dbReference type="EMBL" id="SFO39109.1"/>
    </source>
</evidence>
<dbReference type="RefSeq" id="WP_208976753.1">
    <property type="nucleotide sequence ID" value="NZ_FOWE01000007.1"/>
</dbReference>
<name>A0A1I5GT47_9ACTN</name>
<keyword evidence="2" id="KW-1185">Reference proteome</keyword>
<sequence length="50" mass="5673">MGTRPPAVVVPDPRRVRDRVLTRPRVLTWMRRTFAASFVALGARLALADR</sequence>
<accession>A0A1I5GT47</accession>